<organism evidence="2 3">
    <name type="scientific">Pseudoxanthomonas dokdonensis</name>
    <dbReference type="NCBI Taxonomy" id="344882"/>
    <lineage>
        <taxon>Bacteria</taxon>
        <taxon>Pseudomonadati</taxon>
        <taxon>Pseudomonadota</taxon>
        <taxon>Gammaproteobacteria</taxon>
        <taxon>Lysobacterales</taxon>
        <taxon>Lysobacteraceae</taxon>
        <taxon>Pseudoxanthomonas</taxon>
    </lineage>
</organism>
<accession>A0A0R0CP57</accession>
<dbReference type="AlphaFoldDB" id="A0A0R0CP57"/>
<feature type="coiled-coil region" evidence="1">
    <location>
        <begin position="114"/>
        <end position="141"/>
    </location>
</feature>
<evidence type="ECO:0000256" key="1">
    <source>
        <dbReference type="SAM" id="Coils"/>
    </source>
</evidence>
<dbReference type="PATRIC" id="fig|344882.3.peg.1799"/>
<reference evidence="2 3" key="1">
    <citation type="submission" date="2015-05" db="EMBL/GenBank/DDBJ databases">
        <title>Genome sequencing and analysis of members of genus Stenotrophomonas.</title>
        <authorList>
            <person name="Patil P.P."/>
            <person name="Midha S."/>
            <person name="Patil P.B."/>
        </authorList>
    </citation>
    <scope>NUCLEOTIDE SEQUENCE [LARGE SCALE GENOMIC DNA]</scope>
    <source>
        <strain evidence="2 3">DSM 21858</strain>
    </source>
</reference>
<evidence type="ECO:0000313" key="3">
    <source>
        <dbReference type="Proteomes" id="UP000052052"/>
    </source>
</evidence>
<keyword evidence="3" id="KW-1185">Reference proteome</keyword>
<sequence>MATDNAASRLRELLARAKAIDRNTASVNAWEQLLQTKKNPALLLSRLGKVIALPENIAATLSNSVDTAPGVVSHISSQFYAAFSAHKFGEKWEVFITRIDEHMMNYLALASTLLETQIKTKRLEESEIEELRKSFVELLDQVRASDLPPRLKSYVVLQLHDLISSLDDYFITGAEPILERIEATIGHAYTDPEYKGFLKDHELGKSLLDCLGAAANLVTVAVGIPQLTQLILQLQQGG</sequence>
<evidence type="ECO:0000313" key="2">
    <source>
        <dbReference type="EMBL" id="KRG67630.1"/>
    </source>
</evidence>
<comment type="caution">
    <text evidence="2">The sequence shown here is derived from an EMBL/GenBank/DDBJ whole genome shotgun (WGS) entry which is preliminary data.</text>
</comment>
<proteinExistence type="predicted"/>
<dbReference type="RefSeq" id="WP_057660647.1">
    <property type="nucleotide sequence ID" value="NZ_LDJL01000020.1"/>
</dbReference>
<dbReference type="Proteomes" id="UP000052052">
    <property type="component" value="Unassembled WGS sequence"/>
</dbReference>
<protein>
    <submittedName>
        <fullName evidence="2">Uncharacterized protein</fullName>
    </submittedName>
</protein>
<dbReference type="OrthoDB" id="9132762at2"/>
<keyword evidence="1" id="KW-0175">Coiled coil</keyword>
<name>A0A0R0CP57_9GAMM</name>
<gene>
    <name evidence="2" type="ORF">ABB29_15340</name>
</gene>
<dbReference type="EMBL" id="LDJL01000020">
    <property type="protein sequence ID" value="KRG67630.1"/>
    <property type="molecule type" value="Genomic_DNA"/>
</dbReference>